<evidence type="ECO:0000259" key="7">
    <source>
        <dbReference type="Pfam" id="PF13087"/>
    </source>
</evidence>
<protein>
    <submittedName>
        <fullName evidence="8">RNA helicase</fullName>
    </submittedName>
</protein>
<evidence type="ECO:0000256" key="4">
    <source>
        <dbReference type="ARBA" id="ARBA00022806"/>
    </source>
</evidence>
<dbReference type="Pfam" id="PF13087">
    <property type="entry name" value="AAA_12"/>
    <property type="match status" value="1"/>
</dbReference>
<evidence type="ECO:0000259" key="6">
    <source>
        <dbReference type="Pfam" id="PF13086"/>
    </source>
</evidence>
<proteinExistence type="inferred from homology"/>
<dbReference type="OrthoDB" id="9757917at2"/>
<evidence type="ECO:0000256" key="1">
    <source>
        <dbReference type="ARBA" id="ARBA00007913"/>
    </source>
</evidence>
<evidence type="ECO:0000313" key="9">
    <source>
        <dbReference type="Proteomes" id="UP000297693"/>
    </source>
</evidence>
<keyword evidence="5" id="KW-0067">ATP-binding</keyword>
<gene>
    <name evidence="8" type="ORF">EHQ58_00270</name>
</gene>
<dbReference type="InterPro" id="IPR041677">
    <property type="entry name" value="DNA2/NAM7_AAA_11"/>
</dbReference>
<dbReference type="EMBL" id="RQGD01000002">
    <property type="protein sequence ID" value="TGL63840.1"/>
    <property type="molecule type" value="Genomic_DNA"/>
</dbReference>
<dbReference type="FunFam" id="3.40.50.300:FF:000326">
    <property type="entry name" value="P-loop containing nucleoside triphosphate hydrolase"/>
    <property type="match status" value="1"/>
</dbReference>
<dbReference type="SUPFAM" id="SSF52540">
    <property type="entry name" value="P-loop containing nucleoside triphosphate hydrolases"/>
    <property type="match status" value="1"/>
</dbReference>
<comment type="similarity">
    <text evidence="1">Belongs to the DNA2/NAM7 helicase family.</text>
</comment>
<keyword evidence="9" id="KW-1185">Reference proteome</keyword>
<keyword evidence="4 8" id="KW-0347">Helicase</keyword>
<dbReference type="InterPro" id="IPR050534">
    <property type="entry name" value="Coronavir_polyprotein_1ab"/>
</dbReference>
<dbReference type="GO" id="GO:0005694">
    <property type="term" value="C:chromosome"/>
    <property type="evidence" value="ECO:0007669"/>
    <property type="project" value="UniProtKB-ARBA"/>
</dbReference>
<name>A0A4V3JS98_9LEPT</name>
<dbReference type="InterPro" id="IPR041679">
    <property type="entry name" value="DNA2/NAM7-like_C"/>
</dbReference>
<dbReference type="Gene3D" id="2.40.30.270">
    <property type="match status" value="1"/>
</dbReference>
<keyword evidence="2" id="KW-0547">Nucleotide-binding</keyword>
<feature type="domain" description="DNA2/NAM7 helicase helicase" evidence="6">
    <location>
        <begin position="176"/>
        <end position="387"/>
    </location>
</feature>
<dbReference type="Gene3D" id="3.40.50.300">
    <property type="entry name" value="P-loop containing nucleotide triphosphate hydrolases"/>
    <property type="match status" value="2"/>
</dbReference>
<dbReference type="Pfam" id="PF13086">
    <property type="entry name" value="AAA_11"/>
    <property type="match status" value="1"/>
</dbReference>
<organism evidence="8 9">
    <name type="scientific">Leptospira ognonensis</name>
    <dbReference type="NCBI Taxonomy" id="2484945"/>
    <lineage>
        <taxon>Bacteria</taxon>
        <taxon>Pseudomonadati</taxon>
        <taxon>Spirochaetota</taxon>
        <taxon>Spirochaetia</taxon>
        <taxon>Leptospirales</taxon>
        <taxon>Leptospiraceae</taxon>
        <taxon>Leptospira</taxon>
    </lineage>
</organism>
<feature type="domain" description="DNA2/NAM7 helicase-like C-terminal" evidence="7">
    <location>
        <begin position="403"/>
        <end position="582"/>
    </location>
</feature>
<accession>A0A4V3JS98</accession>
<reference evidence="8" key="1">
    <citation type="journal article" date="2019" name="PLoS Negl. Trop. Dis.">
        <title>Revisiting the worldwide diversity of Leptospira species in the environment.</title>
        <authorList>
            <person name="Vincent A.T."/>
            <person name="Schiettekatte O."/>
            <person name="Bourhy P."/>
            <person name="Veyrier F.J."/>
            <person name="Picardeau M."/>
        </authorList>
    </citation>
    <scope>NUCLEOTIDE SEQUENCE [LARGE SCALE GENOMIC DNA]</scope>
    <source>
        <strain evidence="8">201702476</strain>
    </source>
</reference>
<dbReference type="GO" id="GO:0043139">
    <property type="term" value="F:5'-3' DNA helicase activity"/>
    <property type="evidence" value="ECO:0007669"/>
    <property type="project" value="TreeGrafter"/>
</dbReference>
<dbReference type="Proteomes" id="UP000297693">
    <property type="component" value="Unassembled WGS sequence"/>
</dbReference>
<keyword evidence="3" id="KW-0378">Hydrolase</keyword>
<dbReference type="CDD" id="cd18808">
    <property type="entry name" value="SF1_C_Upf1"/>
    <property type="match status" value="1"/>
</dbReference>
<dbReference type="GO" id="GO:0005524">
    <property type="term" value="F:ATP binding"/>
    <property type="evidence" value="ECO:0007669"/>
    <property type="project" value="UniProtKB-KW"/>
</dbReference>
<dbReference type="PANTHER" id="PTHR43788:SF8">
    <property type="entry name" value="DNA-BINDING PROTEIN SMUBP-2"/>
    <property type="match status" value="1"/>
</dbReference>
<evidence type="ECO:0000256" key="5">
    <source>
        <dbReference type="ARBA" id="ARBA00022840"/>
    </source>
</evidence>
<evidence type="ECO:0000256" key="2">
    <source>
        <dbReference type="ARBA" id="ARBA00022741"/>
    </source>
</evidence>
<dbReference type="AlphaFoldDB" id="A0A4V3JS98"/>
<sequence>MGRRMKIPFERLDEEIAAVTSALETERLLEREYYQNSKRNEKERIRGLQLEEEVYITGEIWRIHFTSHNPLSGCSFIKNGSPVLLESGEFSLVCQVFRSTDKTIILQYKGEIEIPDNDTFQVSPWFSESTYTIYFDAIEKISLKEEKRARNLLAWILGYHANEKPSVPKSSVDLSQLDRILNTQDYLFIFGPPGTGKTTLLVNAIAELRKAGKTILALTPTNFACDYLVESCVKSQITPVRLGVSAKIGPEIQEYMLESLIENSEEQKQVLEWRKDYKQLIKKAKSWKRNFDREDRDERKQLYVEAKALQKSIDTLSKTARMQILEKADVIISTFVPAWNFHKEGKRFDYVIIDEATQGIEPAFYLSLLLADKVICVGDPKQLPPTLNASDSILSETFLEKGISRDDGNRTLYLDKQYRMPEEILKFSNIEFYENRIKTEKKIAGHPTLLPPFEKNLVWIDTAGSDAEENYENDDLSCFNQMEIDLILSLFNEESSFANLAILSPYRKQIQLLTSSFRDKFPKVIPPIIQTIDSFQGREAETIILSFVRTNDTGEIGFLKDYRRLNVGLTRAKENLILVGNSVTLSEDKRYHRLLSLVKEIGEYRSIFEFLY</sequence>
<dbReference type="PANTHER" id="PTHR43788">
    <property type="entry name" value="DNA2/NAM7 HELICASE FAMILY MEMBER"/>
    <property type="match status" value="1"/>
</dbReference>
<dbReference type="InterPro" id="IPR047187">
    <property type="entry name" value="SF1_C_Upf1"/>
</dbReference>
<dbReference type="GO" id="GO:0016787">
    <property type="term" value="F:hydrolase activity"/>
    <property type="evidence" value="ECO:0007669"/>
    <property type="project" value="UniProtKB-KW"/>
</dbReference>
<comment type="caution">
    <text evidence="8">The sequence shown here is derived from an EMBL/GenBank/DDBJ whole genome shotgun (WGS) entry which is preliminary data.</text>
</comment>
<evidence type="ECO:0000313" key="8">
    <source>
        <dbReference type="EMBL" id="TGL63840.1"/>
    </source>
</evidence>
<dbReference type="InterPro" id="IPR027417">
    <property type="entry name" value="P-loop_NTPase"/>
</dbReference>
<evidence type="ECO:0000256" key="3">
    <source>
        <dbReference type="ARBA" id="ARBA00022801"/>
    </source>
</evidence>